<evidence type="ECO:0000256" key="1">
    <source>
        <dbReference type="ARBA" id="ARBA00009437"/>
    </source>
</evidence>
<dbReference type="InterPro" id="IPR058163">
    <property type="entry name" value="LysR-type_TF_proteobact-type"/>
</dbReference>
<accession>A0ABQ3EPS4</accession>
<organism evidence="3 4">
    <name type="scientific">Pseudovibrio japonicus</name>
    <dbReference type="NCBI Taxonomy" id="366534"/>
    <lineage>
        <taxon>Bacteria</taxon>
        <taxon>Pseudomonadati</taxon>
        <taxon>Pseudomonadota</taxon>
        <taxon>Alphaproteobacteria</taxon>
        <taxon>Hyphomicrobiales</taxon>
        <taxon>Stappiaceae</taxon>
        <taxon>Pseudovibrio</taxon>
    </lineage>
</organism>
<comment type="similarity">
    <text evidence="1">Belongs to the LysR transcriptional regulatory family.</text>
</comment>
<dbReference type="Proteomes" id="UP000637980">
    <property type="component" value="Unassembled WGS sequence"/>
</dbReference>
<keyword evidence="4" id="KW-1185">Reference proteome</keyword>
<evidence type="ECO:0000313" key="3">
    <source>
        <dbReference type="EMBL" id="GHB44428.1"/>
    </source>
</evidence>
<evidence type="ECO:0000259" key="2">
    <source>
        <dbReference type="Pfam" id="PF03466"/>
    </source>
</evidence>
<dbReference type="PANTHER" id="PTHR30537:SF30">
    <property type="entry name" value="TRANSCRIPTIONAL REGULATOR-RELATED"/>
    <property type="match status" value="1"/>
</dbReference>
<gene>
    <name evidence="3" type="ORF">GCM10007094_37190</name>
</gene>
<reference evidence="4" key="1">
    <citation type="journal article" date="2019" name="Int. J. Syst. Evol. Microbiol.">
        <title>The Global Catalogue of Microorganisms (GCM) 10K type strain sequencing project: providing services to taxonomists for standard genome sequencing and annotation.</title>
        <authorList>
            <consortium name="The Broad Institute Genomics Platform"/>
            <consortium name="The Broad Institute Genome Sequencing Center for Infectious Disease"/>
            <person name="Wu L."/>
            <person name="Ma J."/>
        </authorList>
    </citation>
    <scope>NUCLEOTIDE SEQUENCE [LARGE SCALE GENOMIC DNA]</scope>
    <source>
        <strain evidence="4">KCTC 12861</strain>
    </source>
</reference>
<dbReference type="Gene3D" id="3.40.190.290">
    <property type="match status" value="1"/>
</dbReference>
<dbReference type="EMBL" id="BMXE01000008">
    <property type="protein sequence ID" value="GHB44428.1"/>
    <property type="molecule type" value="Genomic_DNA"/>
</dbReference>
<comment type="caution">
    <text evidence="3">The sequence shown here is derived from an EMBL/GenBank/DDBJ whole genome shotgun (WGS) entry which is preliminary data.</text>
</comment>
<name>A0ABQ3EPS4_9HYPH</name>
<dbReference type="PANTHER" id="PTHR30537">
    <property type="entry name" value="HTH-TYPE TRANSCRIPTIONAL REGULATOR"/>
    <property type="match status" value="1"/>
</dbReference>
<protein>
    <recommendedName>
        <fullName evidence="2">LysR substrate-binding domain-containing protein</fullName>
    </recommendedName>
</protein>
<dbReference type="Pfam" id="PF03466">
    <property type="entry name" value="LysR_substrate"/>
    <property type="match status" value="1"/>
</dbReference>
<feature type="domain" description="LysR substrate-binding" evidence="2">
    <location>
        <begin position="7"/>
        <end position="88"/>
    </location>
</feature>
<dbReference type="InterPro" id="IPR005119">
    <property type="entry name" value="LysR_subst-bd"/>
</dbReference>
<dbReference type="SUPFAM" id="SSF53850">
    <property type="entry name" value="Periplasmic binding protein-like II"/>
    <property type="match status" value="1"/>
</dbReference>
<dbReference type="RefSeq" id="WP_209009263.1">
    <property type="nucleotide sequence ID" value="NZ_BMXE01000008.1"/>
</dbReference>
<evidence type="ECO:0000313" key="4">
    <source>
        <dbReference type="Proteomes" id="UP000637980"/>
    </source>
</evidence>
<proteinExistence type="inferred from homology"/>
<sequence length="94" mass="9945">MQNAEPIELTFQSTVKANTIEAIAAFARNGLGIAFLPDISIAQDLKTGSLARLAGLADPEPTPIYAVHSCANLPPKSVQETISSIQKALTKILE</sequence>